<dbReference type="AlphaFoldDB" id="A0A0K1EKR0"/>
<accession>A0A0K1EKR0</accession>
<dbReference type="Proteomes" id="UP000067626">
    <property type="component" value="Chromosome"/>
</dbReference>
<name>A0A0K1EKR0_CHOCO</name>
<gene>
    <name evidence="1" type="ORF">CMC5_056530</name>
</gene>
<organism evidence="1 2">
    <name type="scientific">Chondromyces crocatus</name>
    <dbReference type="NCBI Taxonomy" id="52"/>
    <lineage>
        <taxon>Bacteria</taxon>
        <taxon>Pseudomonadati</taxon>
        <taxon>Myxococcota</taxon>
        <taxon>Polyangia</taxon>
        <taxon>Polyangiales</taxon>
        <taxon>Polyangiaceae</taxon>
        <taxon>Chondromyces</taxon>
    </lineage>
</organism>
<keyword evidence="2" id="KW-1185">Reference proteome</keyword>
<dbReference type="KEGG" id="ccro:CMC5_056530"/>
<proteinExistence type="predicted"/>
<reference evidence="1 2" key="1">
    <citation type="submission" date="2015-07" db="EMBL/GenBank/DDBJ databases">
        <title>Genome analysis of myxobacterium Chondromyces crocatus Cm c5 reveals a high potential for natural compound synthesis and the genetic basis for the loss of fruiting body formation.</title>
        <authorList>
            <person name="Zaburannyi N."/>
            <person name="Bunk B."/>
            <person name="Maier J."/>
            <person name="Overmann J."/>
            <person name="Mueller R."/>
        </authorList>
    </citation>
    <scope>NUCLEOTIDE SEQUENCE [LARGE SCALE GENOMIC DNA]</scope>
    <source>
        <strain evidence="1 2">Cm c5</strain>
    </source>
</reference>
<evidence type="ECO:0000313" key="1">
    <source>
        <dbReference type="EMBL" id="AKT41450.1"/>
    </source>
</evidence>
<sequence length="260" mass="27321">MEALLKKLDAEIKSKAPATHGALRPPADAAALDRLAARFGGTAPPALVAWYTLHDGVEGGHDFDPNSTFFCLSIDEGLRVGRELLGEDKGHPLLSNGGGAWVCYAADGSLVAHRHGETWTFAPSLEAWVTSVTAALAQQKVTTIPAPRMPATWAPVTDLPSSTSVLIAFTRAAAVGTVVLKETLQPSGVYGELLVKAQPSLWLCLLPRSAADRAAVLEGAIAEWKTHHAAAPSWSSGYLKTDEQAAISLSPSPGTLVFRG</sequence>
<evidence type="ECO:0008006" key="3">
    <source>
        <dbReference type="Google" id="ProtNLM"/>
    </source>
</evidence>
<protein>
    <recommendedName>
        <fullName evidence="3">Knr4/Smi1-like domain-containing protein</fullName>
    </recommendedName>
</protein>
<dbReference type="STRING" id="52.CMC5_056530"/>
<dbReference type="EMBL" id="CP012159">
    <property type="protein sequence ID" value="AKT41450.1"/>
    <property type="molecule type" value="Genomic_DNA"/>
</dbReference>
<evidence type="ECO:0000313" key="2">
    <source>
        <dbReference type="Proteomes" id="UP000067626"/>
    </source>
</evidence>
<dbReference type="RefSeq" id="WP_050433242.1">
    <property type="nucleotide sequence ID" value="NZ_CP012159.1"/>
</dbReference>